<dbReference type="Gene3D" id="2.40.10.120">
    <property type="match status" value="1"/>
</dbReference>
<gene>
    <name evidence="5" type="ORF">E0H58_21085</name>
</gene>
<keyword evidence="6" id="KW-1185">Reference proteome</keyword>
<keyword evidence="4" id="KW-0472">Membrane</keyword>
<reference evidence="5 6" key="1">
    <citation type="submission" date="2019-02" db="EMBL/GenBank/DDBJ databases">
        <title>Kribbella capetownensis sp. nov. and Kribbella speibonae sp. nov., isolated from soil.</title>
        <authorList>
            <person name="Curtis S.M."/>
            <person name="Norton I."/>
            <person name="Everest G.J."/>
            <person name="Meyers P.R."/>
        </authorList>
    </citation>
    <scope>NUCLEOTIDE SEQUENCE [LARGE SCALE GENOMIC DNA]</scope>
    <source>
        <strain evidence="5 6">SK5</strain>
    </source>
</reference>
<dbReference type="SUPFAM" id="SSF50494">
    <property type="entry name" value="Trypsin-like serine proteases"/>
    <property type="match status" value="1"/>
</dbReference>
<evidence type="ECO:0000256" key="2">
    <source>
        <dbReference type="ARBA" id="ARBA00022801"/>
    </source>
</evidence>
<accession>A0ABY2A398</accession>
<keyword evidence="2" id="KW-0378">Hydrolase</keyword>
<dbReference type="Proteomes" id="UP000292385">
    <property type="component" value="Unassembled WGS sequence"/>
</dbReference>
<dbReference type="InterPro" id="IPR009003">
    <property type="entry name" value="Peptidase_S1_PA"/>
</dbReference>
<organism evidence="5 6">
    <name type="scientific">Kribbella speibonae</name>
    <dbReference type="NCBI Taxonomy" id="1572660"/>
    <lineage>
        <taxon>Bacteria</taxon>
        <taxon>Bacillati</taxon>
        <taxon>Actinomycetota</taxon>
        <taxon>Actinomycetes</taxon>
        <taxon>Propionibacteriales</taxon>
        <taxon>Kribbellaceae</taxon>
        <taxon>Kribbella</taxon>
    </lineage>
</organism>
<name>A0ABY2A398_9ACTN</name>
<dbReference type="InterPro" id="IPR001940">
    <property type="entry name" value="Peptidase_S1C"/>
</dbReference>
<sequence>MPPHLGNPFRGPDYIPGPPPANAAPPAPGPPPAKAAPAAPGLPPSGSVTPATVRERIPSFVPSSPAAAPQAGVTVTPPAARPRTGRRRAGVVIGTLALSIAAGGLAGAVTGSRDPAPIDLPQAAAPPAAAQGSITAAAASVLPGVVSVRAGRATGSGFAIDQQGHVVTNAHVVEGASDVSLVLSNGRTVDARVIGADEDNDLAVLQVSTADAAGLRALTLGRSAQLRVGDPVLAVGSPLGLEGTVTAGIVSAVDRQARFGDNNTRQSAIQTDAAINPGNSGGPLVNTAGQVVGVNTAIATLGTTRAGNIGIGFAIPVDRMTTIVKSLLD</sequence>
<dbReference type="Pfam" id="PF13365">
    <property type="entry name" value="Trypsin_2"/>
    <property type="match status" value="1"/>
</dbReference>
<evidence type="ECO:0000256" key="3">
    <source>
        <dbReference type="SAM" id="MobiDB-lite"/>
    </source>
</evidence>
<keyword evidence="1" id="KW-0645">Protease</keyword>
<comment type="caution">
    <text evidence="5">The sequence shown here is derived from an EMBL/GenBank/DDBJ whole genome shotgun (WGS) entry which is preliminary data.</text>
</comment>
<dbReference type="PRINTS" id="PR00834">
    <property type="entry name" value="PROTEASES2C"/>
</dbReference>
<protein>
    <submittedName>
        <fullName evidence="5">Trypsin-like serine protease</fullName>
    </submittedName>
</protein>
<feature type="compositionally biased region" description="Pro residues" evidence="3">
    <location>
        <begin position="15"/>
        <end position="34"/>
    </location>
</feature>
<keyword evidence="4" id="KW-1133">Transmembrane helix</keyword>
<dbReference type="PANTHER" id="PTHR43343:SF3">
    <property type="entry name" value="PROTEASE DO-LIKE 8, CHLOROPLASTIC"/>
    <property type="match status" value="1"/>
</dbReference>
<dbReference type="PANTHER" id="PTHR43343">
    <property type="entry name" value="PEPTIDASE S12"/>
    <property type="match status" value="1"/>
</dbReference>
<evidence type="ECO:0000256" key="1">
    <source>
        <dbReference type="ARBA" id="ARBA00022670"/>
    </source>
</evidence>
<proteinExistence type="predicted"/>
<keyword evidence="4" id="KW-0812">Transmembrane</keyword>
<dbReference type="EMBL" id="SJJY01000004">
    <property type="protein sequence ID" value="TCC22869.1"/>
    <property type="molecule type" value="Genomic_DNA"/>
</dbReference>
<feature type="transmembrane region" description="Helical" evidence="4">
    <location>
        <begin position="89"/>
        <end position="109"/>
    </location>
</feature>
<feature type="region of interest" description="Disordered" evidence="3">
    <location>
        <begin position="1"/>
        <end position="87"/>
    </location>
</feature>
<feature type="compositionally biased region" description="Low complexity" evidence="3">
    <location>
        <begin position="58"/>
        <end position="82"/>
    </location>
</feature>
<evidence type="ECO:0000313" key="6">
    <source>
        <dbReference type="Proteomes" id="UP000292385"/>
    </source>
</evidence>
<evidence type="ECO:0000313" key="5">
    <source>
        <dbReference type="EMBL" id="TCC22869.1"/>
    </source>
</evidence>
<dbReference type="InterPro" id="IPR051201">
    <property type="entry name" value="Chloro_Bact_Ser_Proteases"/>
</dbReference>
<evidence type="ECO:0000256" key="4">
    <source>
        <dbReference type="SAM" id="Phobius"/>
    </source>
</evidence>